<name>A0A2R6ATU8_9ARCH</name>
<dbReference type="EMBL" id="NEXE01000086">
    <property type="protein sequence ID" value="PSN89799.1"/>
    <property type="molecule type" value="Genomic_DNA"/>
</dbReference>
<gene>
    <name evidence="1" type="ORF">B9Q03_08130</name>
</gene>
<organism evidence="1 2">
    <name type="scientific">Candidatus Marsarchaeota G2 archaeon OSP_D</name>
    <dbReference type="NCBI Taxonomy" id="1978157"/>
    <lineage>
        <taxon>Archaea</taxon>
        <taxon>Candidatus Marsarchaeota</taxon>
        <taxon>Candidatus Marsarchaeota group 2</taxon>
    </lineage>
</organism>
<dbReference type="AlphaFoldDB" id="A0A2R6ATU8"/>
<proteinExistence type="predicted"/>
<sequence>MVPTFNLIWGLRWCNSPSTCEIVVDSPLHYRMIKKHNADIGFTRRLRVWCAGDTLDGWMSGG</sequence>
<evidence type="ECO:0000313" key="1">
    <source>
        <dbReference type="EMBL" id="PSN89799.1"/>
    </source>
</evidence>
<protein>
    <submittedName>
        <fullName evidence="1">Uncharacterized protein</fullName>
    </submittedName>
</protein>
<reference evidence="1 2" key="1">
    <citation type="submission" date="2017-04" db="EMBL/GenBank/DDBJ databases">
        <title>Novel microbial lineages endemic to geothermal iron-oxide mats fill important gaps in the evolutionary history of Archaea.</title>
        <authorList>
            <person name="Jay Z.J."/>
            <person name="Beam J.P."/>
            <person name="Dlakic M."/>
            <person name="Rusch D.B."/>
            <person name="Kozubal M.A."/>
            <person name="Inskeep W.P."/>
        </authorList>
    </citation>
    <scope>NUCLEOTIDE SEQUENCE [LARGE SCALE GENOMIC DNA]</scope>
    <source>
        <strain evidence="1">OSP_D</strain>
    </source>
</reference>
<dbReference type="Proteomes" id="UP000240322">
    <property type="component" value="Unassembled WGS sequence"/>
</dbReference>
<evidence type="ECO:0000313" key="2">
    <source>
        <dbReference type="Proteomes" id="UP000240322"/>
    </source>
</evidence>
<accession>A0A2R6ATU8</accession>
<comment type="caution">
    <text evidence="1">The sequence shown here is derived from an EMBL/GenBank/DDBJ whole genome shotgun (WGS) entry which is preliminary data.</text>
</comment>